<evidence type="ECO:0000256" key="9">
    <source>
        <dbReference type="ARBA" id="ARBA00022840"/>
    </source>
</evidence>
<dbReference type="UniPathway" id="UPA00276">
    <property type="reaction ID" value="UER00406"/>
</dbReference>
<dbReference type="GO" id="GO:0009231">
    <property type="term" value="P:riboflavin biosynthetic process"/>
    <property type="evidence" value="ECO:0007669"/>
    <property type="project" value="InterPro"/>
</dbReference>
<name>A0A223EMD4_9BACI</name>
<dbReference type="FunFam" id="3.40.50.620:FF:000021">
    <property type="entry name" value="Riboflavin biosynthesis protein"/>
    <property type="match status" value="1"/>
</dbReference>
<evidence type="ECO:0000256" key="2">
    <source>
        <dbReference type="ARBA" id="ARBA00005201"/>
    </source>
</evidence>
<dbReference type="PANTHER" id="PTHR22749:SF6">
    <property type="entry name" value="RIBOFLAVIN KINASE"/>
    <property type="match status" value="1"/>
</dbReference>
<dbReference type="Proteomes" id="UP000214618">
    <property type="component" value="Chromosome"/>
</dbReference>
<keyword evidence="3 11" id="KW-0285">Flavoprotein</keyword>
<dbReference type="AlphaFoldDB" id="A0A223EMD4"/>
<keyword evidence="8 11" id="KW-0274">FAD</keyword>
<organism evidence="13 14">
    <name type="scientific">Peribacillus simplex NBRC 15720 = DSM 1321</name>
    <dbReference type="NCBI Taxonomy" id="1349754"/>
    <lineage>
        <taxon>Bacteria</taxon>
        <taxon>Bacillati</taxon>
        <taxon>Bacillota</taxon>
        <taxon>Bacilli</taxon>
        <taxon>Bacillales</taxon>
        <taxon>Bacillaceae</taxon>
        <taxon>Peribacillus</taxon>
    </lineage>
</organism>
<dbReference type="InterPro" id="IPR015864">
    <property type="entry name" value="FAD_synthase"/>
</dbReference>
<gene>
    <name evidence="13" type="ORF">BS1321_22395</name>
</gene>
<keyword evidence="7 11" id="KW-0547">Nucleotide-binding</keyword>
<dbReference type="SUPFAM" id="SSF52374">
    <property type="entry name" value="Nucleotidylyl transferase"/>
    <property type="match status" value="1"/>
</dbReference>
<dbReference type="Pfam" id="PF06574">
    <property type="entry name" value="FAD_syn"/>
    <property type="match status" value="1"/>
</dbReference>
<dbReference type="InterPro" id="IPR002606">
    <property type="entry name" value="Riboflavin_kinase_bac"/>
</dbReference>
<dbReference type="InterPro" id="IPR023468">
    <property type="entry name" value="Riboflavin_kinase"/>
</dbReference>
<evidence type="ECO:0000256" key="3">
    <source>
        <dbReference type="ARBA" id="ARBA00022630"/>
    </source>
</evidence>
<comment type="pathway">
    <text evidence="2 11">Cofactor biosynthesis; FMN biosynthesis; FMN from riboflavin (ATP route): step 1/1.</text>
</comment>
<dbReference type="GO" id="GO:0008531">
    <property type="term" value="F:riboflavin kinase activity"/>
    <property type="evidence" value="ECO:0007669"/>
    <property type="project" value="UniProtKB-UniRule"/>
</dbReference>
<keyword evidence="11" id="KW-0418">Kinase</keyword>
<evidence type="ECO:0000256" key="11">
    <source>
        <dbReference type="PIRNR" id="PIRNR004491"/>
    </source>
</evidence>
<dbReference type="EC" id="2.7.1.26" evidence="11"/>
<dbReference type="OrthoDB" id="9803667at2"/>
<proteinExistence type="inferred from homology"/>
<feature type="domain" description="FAD synthetase" evidence="12">
    <location>
        <begin position="18"/>
        <end position="171"/>
    </location>
</feature>
<dbReference type="GO" id="GO:0003919">
    <property type="term" value="F:FMN adenylyltransferase activity"/>
    <property type="evidence" value="ECO:0007669"/>
    <property type="project" value="UniProtKB-UniRule"/>
</dbReference>
<reference evidence="13 14" key="1">
    <citation type="submission" date="2016-10" db="EMBL/GenBank/DDBJ databases">
        <title>The whole genome sequencing and assembly of Bacillus simplex DSM 1321 strain.</title>
        <authorList>
            <person name="Park M.-K."/>
            <person name="Lee Y.-J."/>
            <person name="Yi H."/>
            <person name="Bahn Y.-S."/>
            <person name="Kim J.F."/>
            <person name="Lee D.-W."/>
        </authorList>
    </citation>
    <scope>NUCLEOTIDE SEQUENCE [LARGE SCALE GENOMIC DNA]</scope>
    <source>
        <strain evidence="13 14">DSM 1321</strain>
    </source>
</reference>
<dbReference type="UniPathway" id="UPA00277">
    <property type="reaction ID" value="UER00407"/>
</dbReference>
<comment type="catalytic activity">
    <reaction evidence="10 11">
        <text>FMN + ATP + H(+) = FAD + diphosphate</text>
        <dbReference type="Rhea" id="RHEA:17237"/>
        <dbReference type="ChEBI" id="CHEBI:15378"/>
        <dbReference type="ChEBI" id="CHEBI:30616"/>
        <dbReference type="ChEBI" id="CHEBI:33019"/>
        <dbReference type="ChEBI" id="CHEBI:57692"/>
        <dbReference type="ChEBI" id="CHEBI:58210"/>
        <dbReference type="EC" id="2.7.7.2"/>
    </reaction>
</comment>
<evidence type="ECO:0000256" key="7">
    <source>
        <dbReference type="ARBA" id="ARBA00022741"/>
    </source>
</evidence>
<evidence type="ECO:0000256" key="10">
    <source>
        <dbReference type="ARBA" id="ARBA00049494"/>
    </source>
</evidence>
<comment type="catalytic activity">
    <reaction evidence="11">
        <text>riboflavin + ATP = FMN + ADP + H(+)</text>
        <dbReference type="Rhea" id="RHEA:14357"/>
        <dbReference type="ChEBI" id="CHEBI:15378"/>
        <dbReference type="ChEBI" id="CHEBI:30616"/>
        <dbReference type="ChEBI" id="CHEBI:57986"/>
        <dbReference type="ChEBI" id="CHEBI:58210"/>
        <dbReference type="ChEBI" id="CHEBI:456216"/>
        <dbReference type="EC" id="2.7.1.26"/>
    </reaction>
</comment>
<evidence type="ECO:0000256" key="8">
    <source>
        <dbReference type="ARBA" id="ARBA00022827"/>
    </source>
</evidence>
<dbReference type="GO" id="GO:0006747">
    <property type="term" value="P:FAD biosynthetic process"/>
    <property type="evidence" value="ECO:0007669"/>
    <property type="project" value="UniProtKB-UniRule"/>
</dbReference>
<evidence type="ECO:0000256" key="5">
    <source>
        <dbReference type="ARBA" id="ARBA00022679"/>
    </source>
</evidence>
<dbReference type="InterPro" id="IPR014729">
    <property type="entry name" value="Rossmann-like_a/b/a_fold"/>
</dbReference>
<evidence type="ECO:0000256" key="6">
    <source>
        <dbReference type="ARBA" id="ARBA00022695"/>
    </source>
</evidence>
<keyword evidence="9 11" id="KW-0067">ATP-binding</keyword>
<evidence type="ECO:0000256" key="4">
    <source>
        <dbReference type="ARBA" id="ARBA00022643"/>
    </source>
</evidence>
<keyword evidence="5 11" id="KW-0808">Transferase</keyword>
<evidence type="ECO:0000313" key="13">
    <source>
        <dbReference type="EMBL" id="ASS96427.1"/>
    </source>
</evidence>
<comment type="similarity">
    <text evidence="11">Belongs to the ribF family.</text>
</comment>
<evidence type="ECO:0000256" key="1">
    <source>
        <dbReference type="ARBA" id="ARBA00004726"/>
    </source>
</evidence>
<dbReference type="CDD" id="cd02064">
    <property type="entry name" value="FAD_synthetase_N"/>
    <property type="match status" value="1"/>
</dbReference>
<dbReference type="EC" id="2.7.7.2" evidence="11"/>
<accession>A0A223EMD4</accession>
<sequence length="294" mass="33408">MDLDIIHVQHPLTSIYTAEAEPCVLALGFFDGVHLGHQELINLAKRIAIQQDLKLAAMTFFPHPKQIIGNDQTPHTYITPLEQKAKIMQDLGVETLIVVNFDSAFAHLSPSGFIEDYLCGFNCKHAVAGFDFRYGHKGEGNMETLKIEGKRFFEVAEMNKFEIDHEKVSSTMLRNLIADGRFADIPSYLGTYFESQGTINFKDNQHVLVTLSETFPSPPPGVYLIEIQNEGNPYEGIAYQTMDESIQENWHLQFNDSFPLEGKKIHIKWKSESKMNLNQLTDKRARSISKVHAY</sequence>
<evidence type="ECO:0000259" key="12">
    <source>
        <dbReference type="Pfam" id="PF06574"/>
    </source>
</evidence>
<dbReference type="GO" id="GO:0005524">
    <property type="term" value="F:ATP binding"/>
    <property type="evidence" value="ECO:0007669"/>
    <property type="project" value="UniProtKB-UniRule"/>
</dbReference>
<dbReference type="GO" id="GO:0009398">
    <property type="term" value="P:FMN biosynthetic process"/>
    <property type="evidence" value="ECO:0007669"/>
    <property type="project" value="UniProtKB-UniRule"/>
</dbReference>
<dbReference type="EMBL" id="CP017704">
    <property type="protein sequence ID" value="ASS96427.1"/>
    <property type="molecule type" value="Genomic_DNA"/>
</dbReference>
<evidence type="ECO:0000313" key="14">
    <source>
        <dbReference type="Proteomes" id="UP000214618"/>
    </source>
</evidence>
<protein>
    <recommendedName>
        <fullName evidence="11">Riboflavin biosynthesis protein</fullName>
    </recommendedName>
    <domain>
        <recommendedName>
            <fullName evidence="11">Riboflavin kinase</fullName>
            <ecNumber evidence="11">2.7.1.26</ecNumber>
        </recommendedName>
        <alternativeName>
            <fullName evidence="11">Flavokinase</fullName>
        </alternativeName>
    </domain>
    <domain>
        <recommendedName>
            <fullName evidence="11">FMN adenylyltransferase</fullName>
            <ecNumber evidence="11">2.7.7.2</ecNumber>
        </recommendedName>
        <alternativeName>
            <fullName evidence="11">FAD pyrophosphorylase</fullName>
        </alternativeName>
        <alternativeName>
            <fullName evidence="11">FAD synthase</fullName>
        </alternativeName>
    </domain>
</protein>
<dbReference type="PANTHER" id="PTHR22749">
    <property type="entry name" value="RIBOFLAVIN KINASE/FMN ADENYLYLTRANSFERASE"/>
    <property type="match status" value="1"/>
</dbReference>
<dbReference type="Gene3D" id="3.40.50.620">
    <property type="entry name" value="HUPs"/>
    <property type="match status" value="1"/>
</dbReference>
<comment type="pathway">
    <text evidence="1 11">Cofactor biosynthesis; FAD biosynthesis; FAD from FMN: step 1/1.</text>
</comment>
<keyword evidence="4 11" id="KW-0288">FMN</keyword>
<dbReference type="PIRSF" id="PIRSF004491">
    <property type="entry name" value="FAD_Synth"/>
    <property type="match status" value="1"/>
</dbReference>
<keyword evidence="6 11" id="KW-0548">Nucleotidyltransferase</keyword>